<organism evidence="2 3">
    <name type="scientific">Polarella glacialis</name>
    <name type="common">Dinoflagellate</name>
    <dbReference type="NCBI Taxonomy" id="89957"/>
    <lineage>
        <taxon>Eukaryota</taxon>
        <taxon>Sar</taxon>
        <taxon>Alveolata</taxon>
        <taxon>Dinophyceae</taxon>
        <taxon>Suessiales</taxon>
        <taxon>Suessiaceae</taxon>
        <taxon>Polarella</taxon>
    </lineage>
</organism>
<dbReference type="EMBL" id="CAJNNW010033296">
    <property type="protein sequence ID" value="CAE8718047.1"/>
    <property type="molecule type" value="Genomic_DNA"/>
</dbReference>
<feature type="compositionally biased region" description="Low complexity" evidence="1">
    <location>
        <begin position="338"/>
        <end position="352"/>
    </location>
</feature>
<feature type="non-terminal residue" evidence="2">
    <location>
        <position position="1"/>
    </location>
</feature>
<feature type="region of interest" description="Disordered" evidence="1">
    <location>
        <begin position="424"/>
        <end position="462"/>
    </location>
</feature>
<dbReference type="Gene3D" id="3.60.10.10">
    <property type="entry name" value="Endonuclease/exonuclease/phosphatase"/>
    <property type="match status" value="1"/>
</dbReference>
<dbReference type="PANTHER" id="PTHR24330:SF19">
    <property type="entry name" value="MEDIATOR OF RNA POLYMERASE II TRANSCRIPTION SUBUNIT 29"/>
    <property type="match status" value="1"/>
</dbReference>
<evidence type="ECO:0000256" key="1">
    <source>
        <dbReference type="SAM" id="MobiDB-lite"/>
    </source>
</evidence>
<gene>
    <name evidence="2" type="ORF">PGLA2088_LOCUS39854</name>
</gene>
<reference evidence="2" key="1">
    <citation type="submission" date="2021-02" db="EMBL/GenBank/DDBJ databases">
        <authorList>
            <person name="Dougan E. K."/>
            <person name="Rhodes N."/>
            <person name="Thang M."/>
            <person name="Chan C."/>
        </authorList>
    </citation>
    <scope>NUCLEOTIDE SEQUENCE</scope>
</reference>
<dbReference type="Proteomes" id="UP000626109">
    <property type="component" value="Unassembled WGS sequence"/>
</dbReference>
<dbReference type="InterPro" id="IPR052145">
    <property type="entry name" value="Mediator/Homeobox_domain"/>
</dbReference>
<sequence length="462" mass="50195">AGQAFAAEKPVSDHLPQKFQVVRGSETSPTHAAAADHEPPLLEILSWNVMCRGRAGQTGRQGTALQGQTLTNNGLDCNETMEEYEQRLLERVVPVLGDWFGSSRGSSQTSGCQRGPRVACLQEFPAMPVLQEEIQSRLRRLAGPTAQLAVGPLPGPGDKSSSCLALIWDSANWLSSSLSASQEGPACLRAHLQAGGSFCSVELASVHLPFVDVPTGPQAGIARDIARQWLSRQFPPDQEGGEKLRVVCGDFNVDIREVRALPAVSWACVADSSKFRAADLTMDACAISDSFLPLPGAEGGAAVVIEGQQQQQRQQQQQKQQQQQQQQQQEQQQQKQQEQQKQQKQRQRPQQQSTGVLRPGDPSGTLSIFGIGGGRDEFLASRVHRDLQDDPRLWRLGDKELATLGCWPFAEQARVLTRLLQSSKRNNQSVEDGGPAKRNPLAAALGVASSSDSSEEEEDGEE</sequence>
<feature type="region of interest" description="Disordered" evidence="1">
    <location>
        <begin position="338"/>
        <end position="370"/>
    </location>
</feature>
<evidence type="ECO:0000313" key="2">
    <source>
        <dbReference type="EMBL" id="CAE8718047.1"/>
    </source>
</evidence>
<name>A0A813L2J0_POLGL</name>
<dbReference type="AlphaFoldDB" id="A0A813L2J0"/>
<evidence type="ECO:0000313" key="3">
    <source>
        <dbReference type="Proteomes" id="UP000626109"/>
    </source>
</evidence>
<comment type="caution">
    <text evidence="2">The sequence shown here is derived from an EMBL/GenBank/DDBJ whole genome shotgun (WGS) entry which is preliminary data.</text>
</comment>
<dbReference type="PANTHER" id="PTHR24330">
    <property type="entry name" value="HOMEOBOX PROTEIN BARH-LIKE"/>
    <property type="match status" value="1"/>
</dbReference>
<protein>
    <recommendedName>
        <fullName evidence="4">Endonuclease/exonuclease/phosphatase domain-containing protein</fullName>
    </recommendedName>
</protein>
<feature type="compositionally biased region" description="Acidic residues" evidence="1">
    <location>
        <begin position="453"/>
        <end position="462"/>
    </location>
</feature>
<evidence type="ECO:0008006" key="4">
    <source>
        <dbReference type="Google" id="ProtNLM"/>
    </source>
</evidence>
<proteinExistence type="predicted"/>
<dbReference type="SUPFAM" id="SSF56219">
    <property type="entry name" value="DNase I-like"/>
    <property type="match status" value="1"/>
</dbReference>
<accession>A0A813L2J0</accession>
<dbReference type="InterPro" id="IPR036691">
    <property type="entry name" value="Endo/exonu/phosph_ase_sf"/>
</dbReference>